<reference evidence="4 5" key="1">
    <citation type="journal article" date="2020" name="Microb. Ecol.">
        <title>Ecogenomics of the Marine Benthic Filamentous Cyanobacterium Adonisia.</title>
        <authorList>
            <person name="Walter J.M."/>
            <person name="Coutinho F.H."/>
            <person name="Leomil L."/>
            <person name="Hargreaves P.I."/>
            <person name="Campeao M.E."/>
            <person name="Vieira V.V."/>
            <person name="Silva B.S."/>
            <person name="Fistarol G.O."/>
            <person name="Salomon P.S."/>
            <person name="Sawabe T."/>
            <person name="Mino S."/>
            <person name="Hosokawa M."/>
            <person name="Miyashita H."/>
            <person name="Maruyama F."/>
            <person name="van Verk M.C."/>
            <person name="Dutilh B.E."/>
            <person name="Thompson C.C."/>
            <person name="Thompson F.L."/>
        </authorList>
    </citation>
    <scope>NUCLEOTIDE SEQUENCE [LARGE SCALE GENOMIC DNA]</scope>
    <source>
        <strain evidence="4 5">CCMR0081</strain>
    </source>
</reference>
<dbReference type="InterPro" id="IPR011006">
    <property type="entry name" value="CheY-like_superfamily"/>
</dbReference>
<dbReference type="AlphaFoldDB" id="A0A6M0RPU5"/>
<evidence type="ECO:0000256" key="2">
    <source>
        <dbReference type="PROSITE-ProRule" id="PRU00169"/>
    </source>
</evidence>
<name>A0A6M0RPU5_9CYAN</name>
<dbReference type="InterPro" id="IPR050595">
    <property type="entry name" value="Bact_response_regulator"/>
</dbReference>
<feature type="modified residue" description="4-aspartylphosphate" evidence="2">
    <location>
        <position position="321"/>
    </location>
</feature>
<dbReference type="PROSITE" id="PS50110">
    <property type="entry name" value="RESPONSE_REGULATORY"/>
    <property type="match status" value="1"/>
</dbReference>
<comment type="caution">
    <text evidence="4">The sequence shown here is derived from an EMBL/GenBank/DDBJ whole genome shotgun (WGS) entry which is preliminary data.</text>
</comment>
<sequence>MTNKQSVITISDFTAAKQSRLFGLLKQSQFNGQLQLTAHHTKWTFEFYMGRLLYVTGGKQPMRRWYRHVKHACPDLYLELSTLKSEFRKLSKTENQKKLTCWEYQLLGFWYSQQKISRKQINQIIENIFLEAFFDINQAREVVYQVQTDNQLSHQLLLINAETIIYKAKALWKSWLEAKLGDRSPDLAPIVRHPLELKKQVPEPLYRNLTMMLTGQQTLRDLSIKLNRDIVSLSASLLPYVQQGAVELIEIDDLESPISPSTVQEPSPSGPLIACIDDSPAICRALERVLGTADYQTHCVQDPLRAIAVLLSKKPALIFLDLVMPGTNGYELCSKLRKISCFKETPVIILTGNDGVIDRMRARMVGASAFLSKPINPHQVLSVVERQLSKHASVEI</sequence>
<dbReference type="Proteomes" id="UP000481033">
    <property type="component" value="Unassembled WGS sequence"/>
</dbReference>
<evidence type="ECO:0000313" key="5">
    <source>
        <dbReference type="Proteomes" id="UP000481033"/>
    </source>
</evidence>
<keyword evidence="5" id="KW-1185">Reference proteome</keyword>
<dbReference type="InterPro" id="IPR024186">
    <property type="entry name" value="Sig_transdc_resp-reg_PatA"/>
</dbReference>
<accession>A0A6M0RPU5</accession>
<gene>
    <name evidence="4" type="ORF">DXZ20_22045</name>
</gene>
<dbReference type="PANTHER" id="PTHR44591:SF23">
    <property type="entry name" value="CHEY SUBFAMILY"/>
    <property type="match status" value="1"/>
</dbReference>
<dbReference type="Pfam" id="PF14332">
    <property type="entry name" value="DUF4388"/>
    <property type="match status" value="1"/>
</dbReference>
<dbReference type="SMART" id="SM00448">
    <property type="entry name" value="REC"/>
    <property type="match status" value="1"/>
</dbReference>
<evidence type="ECO:0000256" key="1">
    <source>
        <dbReference type="ARBA" id="ARBA00022553"/>
    </source>
</evidence>
<dbReference type="PANTHER" id="PTHR44591">
    <property type="entry name" value="STRESS RESPONSE REGULATOR PROTEIN 1"/>
    <property type="match status" value="1"/>
</dbReference>
<dbReference type="Pfam" id="PF00072">
    <property type="entry name" value="Response_reg"/>
    <property type="match status" value="1"/>
</dbReference>
<dbReference type="GO" id="GO:0000160">
    <property type="term" value="P:phosphorelay signal transduction system"/>
    <property type="evidence" value="ECO:0007669"/>
    <property type="project" value="InterPro"/>
</dbReference>
<keyword evidence="1 2" id="KW-0597">Phosphoprotein</keyword>
<evidence type="ECO:0000313" key="4">
    <source>
        <dbReference type="EMBL" id="NEZ58274.1"/>
    </source>
</evidence>
<dbReference type="InterPro" id="IPR001789">
    <property type="entry name" value="Sig_transdc_resp-reg_receiver"/>
</dbReference>
<dbReference type="PIRSF" id="PIRSF005897">
    <property type="entry name" value="RR_PatA"/>
    <property type="match status" value="1"/>
</dbReference>
<dbReference type="InterPro" id="IPR025497">
    <property type="entry name" value="PatA-like_N"/>
</dbReference>
<organism evidence="4 5">
    <name type="scientific">Adonisia turfae CCMR0081</name>
    <dbReference type="NCBI Taxonomy" id="2292702"/>
    <lineage>
        <taxon>Bacteria</taxon>
        <taxon>Bacillati</taxon>
        <taxon>Cyanobacteriota</taxon>
        <taxon>Adonisia</taxon>
        <taxon>Adonisia turfae</taxon>
    </lineage>
</organism>
<proteinExistence type="predicted"/>
<dbReference type="RefSeq" id="WP_163661466.1">
    <property type="nucleotide sequence ID" value="NZ_QXHD01000004.1"/>
</dbReference>
<dbReference type="EMBL" id="QXHD01000004">
    <property type="protein sequence ID" value="NEZ58274.1"/>
    <property type="molecule type" value="Genomic_DNA"/>
</dbReference>
<dbReference type="Gene3D" id="3.40.50.2300">
    <property type="match status" value="1"/>
</dbReference>
<protein>
    <submittedName>
        <fullName evidence="4">Response regulator</fullName>
    </submittedName>
</protein>
<dbReference type="SUPFAM" id="SSF52172">
    <property type="entry name" value="CheY-like"/>
    <property type="match status" value="1"/>
</dbReference>
<feature type="domain" description="Response regulatory" evidence="3">
    <location>
        <begin position="272"/>
        <end position="388"/>
    </location>
</feature>
<evidence type="ECO:0000259" key="3">
    <source>
        <dbReference type="PROSITE" id="PS50110"/>
    </source>
</evidence>